<dbReference type="HOGENOM" id="CLU_115353_1_0_10"/>
<keyword evidence="4" id="KW-1185">Reference proteome</keyword>
<dbReference type="PANTHER" id="PTHR34039">
    <property type="entry name" value="UPF0102 PROTEIN YRAN"/>
    <property type="match status" value="1"/>
</dbReference>
<dbReference type="PANTHER" id="PTHR34039:SF1">
    <property type="entry name" value="UPF0102 PROTEIN YRAN"/>
    <property type="match status" value="1"/>
</dbReference>
<dbReference type="InterPro" id="IPR003509">
    <property type="entry name" value="UPF0102_YraN-like"/>
</dbReference>
<dbReference type="SUPFAM" id="SSF52980">
    <property type="entry name" value="Restriction endonuclease-like"/>
    <property type="match status" value="1"/>
</dbReference>
<dbReference type="CDD" id="cd20736">
    <property type="entry name" value="PoNe_Nuclease"/>
    <property type="match status" value="1"/>
</dbReference>
<evidence type="ECO:0000256" key="2">
    <source>
        <dbReference type="HAMAP-Rule" id="MF_00048"/>
    </source>
</evidence>
<gene>
    <name evidence="3" type="ordered locus">Lbys_3078</name>
</gene>
<dbReference type="KEGG" id="lby:Lbys_3078"/>
<dbReference type="eggNOG" id="COG0792">
    <property type="taxonomic scope" value="Bacteria"/>
</dbReference>
<dbReference type="Gene3D" id="3.40.1350.10">
    <property type="match status" value="1"/>
</dbReference>
<dbReference type="GO" id="GO:0003676">
    <property type="term" value="F:nucleic acid binding"/>
    <property type="evidence" value="ECO:0007669"/>
    <property type="project" value="InterPro"/>
</dbReference>
<dbReference type="Proteomes" id="UP000007435">
    <property type="component" value="Chromosome"/>
</dbReference>
<dbReference type="InterPro" id="IPR011856">
    <property type="entry name" value="tRNA_endonuc-like_dom_sf"/>
</dbReference>
<reference evidence="3 4" key="2">
    <citation type="journal article" date="2011" name="Stand. Genomic Sci.">
        <title>Complete genome sequence of Leadbetterella byssophila type strain (4M15).</title>
        <authorList>
            <person name="Abt B."/>
            <person name="Teshima H."/>
            <person name="Lucas S."/>
            <person name="Lapidus A."/>
            <person name="Del Rio T.G."/>
            <person name="Nolan M."/>
            <person name="Tice H."/>
            <person name="Cheng J.F."/>
            <person name="Pitluck S."/>
            <person name="Liolios K."/>
            <person name="Pagani I."/>
            <person name="Ivanova N."/>
            <person name="Mavromatis K."/>
            <person name="Pati A."/>
            <person name="Tapia R."/>
            <person name="Han C."/>
            <person name="Goodwin L."/>
            <person name="Chen A."/>
            <person name="Palaniappan K."/>
            <person name="Land M."/>
            <person name="Hauser L."/>
            <person name="Chang Y.J."/>
            <person name="Jeffries C.D."/>
            <person name="Rohde M."/>
            <person name="Goker M."/>
            <person name="Tindall B.J."/>
            <person name="Detter J.C."/>
            <person name="Woyke T."/>
            <person name="Bristow J."/>
            <person name="Eisen J.A."/>
            <person name="Markowitz V."/>
            <person name="Hugenholtz P."/>
            <person name="Klenk H.P."/>
            <person name="Kyrpides N.C."/>
        </authorList>
    </citation>
    <scope>NUCLEOTIDE SEQUENCE [LARGE SCALE GENOMIC DNA]</scope>
    <source>
        <strain evidence="4">DSM 17132 / JCM 16389 / KACC 11308 / NBRC 106382 / 4M15</strain>
    </source>
</reference>
<evidence type="ECO:0000313" key="4">
    <source>
        <dbReference type="Proteomes" id="UP000007435"/>
    </source>
</evidence>
<name>E4RUK4_LEAB4</name>
<protein>
    <recommendedName>
        <fullName evidence="2">UPF0102 protein Lbys_3078</fullName>
    </recommendedName>
</protein>
<dbReference type="InterPro" id="IPR011335">
    <property type="entry name" value="Restrct_endonuc-II-like"/>
</dbReference>
<evidence type="ECO:0000313" key="3">
    <source>
        <dbReference type="EMBL" id="ADQ18740.1"/>
    </source>
</evidence>
<dbReference type="AlphaFoldDB" id="E4RUK4"/>
<reference key="1">
    <citation type="submission" date="2010-11" db="EMBL/GenBank/DDBJ databases">
        <title>The complete genome of Leadbetterella byssophila DSM 17132.</title>
        <authorList>
            <consortium name="US DOE Joint Genome Institute (JGI-PGF)"/>
            <person name="Lucas S."/>
            <person name="Copeland A."/>
            <person name="Lapidus A."/>
            <person name="Glavina del Rio T."/>
            <person name="Dalin E."/>
            <person name="Tice H."/>
            <person name="Bruce D."/>
            <person name="Goodwin L."/>
            <person name="Pitluck S."/>
            <person name="Kyrpides N."/>
            <person name="Mavromatis K."/>
            <person name="Ivanova N."/>
            <person name="Teshima H."/>
            <person name="Brettin T."/>
            <person name="Detter J.C."/>
            <person name="Han C."/>
            <person name="Tapia R."/>
            <person name="Land M."/>
            <person name="Hauser L."/>
            <person name="Markowitz V."/>
            <person name="Cheng J.-F."/>
            <person name="Hugenholtz P."/>
            <person name="Woyke T."/>
            <person name="Wu D."/>
            <person name="Tindall B."/>
            <person name="Pomrenke H.G."/>
            <person name="Brambilla E."/>
            <person name="Klenk H.-P."/>
            <person name="Eisen J.A."/>
        </authorList>
    </citation>
    <scope>NUCLEOTIDE SEQUENCE [LARGE SCALE GENOMIC DNA]</scope>
    <source>
        <strain>DSM 17132</strain>
    </source>
</reference>
<organism evidence="3 4">
    <name type="scientific">Leadbetterella byssophila (strain DSM 17132 / JCM 16389 / KACC 11308 / NBRC 106382 / 4M15)</name>
    <dbReference type="NCBI Taxonomy" id="649349"/>
    <lineage>
        <taxon>Bacteria</taxon>
        <taxon>Pseudomonadati</taxon>
        <taxon>Bacteroidota</taxon>
        <taxon>Cytophagia</taxon>
        <taxon>Cytophagales</taxon>
        <taxon>Leadbetterellaceae</taxon>
        <taxon>Leadbetterella</taxon>
    </lineage>
</organism>
<dbReference type="RefSeq" id="WP_013409771.1">
    <property type="nucleotide sequence ID" value="NC_014655.1"/>
</dbReference>
<dbReference type="NCBIfam" id="NF009150">
    <property type="entry name" value="PRK12497.1-3"/>
    <property type="match status" value="1"/>
</dbReference>
<dbReference type="EMBL" id="CP002305">
    <property type="protein sequence ID" value="ADQ18740.1"/>
    <property type="molecule type" value="Genomic_DNA"/>
</dbReference>
<comment type="similarity">
    <text evidence="1 2">Belongs to the UPF0102 family.</text>
</comment>
<dbReference type="OrthoDB" id="9802516at2"/>
<evidence type="ECO:0000256" key="1">
    <source>
        <dbReference type="ARBA" id="ARBA00006738"/>
    </source>
</evidence>
<accession>E4RUK4</accession>
<sequence length="115" mass="13515">MEKLDKGKIAEEQALDFLLQKGYHLVHRNFTSQHSEIDLIVQKEDILVFVEVRYKATSDYGFPEQSLGKAKIRAIKRGAEAFLQKRDLPKKVRFDMIAIVEFPEWELVHFEDAFF</sequence>
<proteinExistence type="inferred from homology"/>
<dbReference type="HAMAP" id="MF_00048">
    <property type="entry name" value="UPF0102"/>
    <property type="match status" value="1"/>
</dbReference>
<dbReference type="STRING" id="649349.Lbys_3078"/>
<dbReference type="Pfam" id="PF02021">
    <property type="entry name" value="UPF0102"/>
    <property type="match status" value="1"/>
</dbReference>